<dbReference type="Gene3D" id="3.30.70.790">
    <property type="entry name" value="UreE, C-terminal domain"/>
    <property type="match status" value="1"/>
</dbReference>
<dbReference type="EMBL" id="JAUSZT010000003">
    <property type="protein sequence ID" value="MDQ0998371.1"/>
    <property type="molecule type" value="Genomic_DNA"/>
</dbReference>
<comment type="caution">
    <text evidence="2">The sequence shown here is derived from an EMBL/GenBank/DDBJ whole genome shotgun (WGS) entry which is preliminary data.</text>
</comment>
<sequence length="90" mass="10105">MIKPVALLPIPFETVVQMIEIMRLNDPVLISFVESLLKDAQIKYFIADANMSVLEGSLGVLARRVMVDSEFEKEARQLLTDAGIEQELRG</sequence>
<proteinExistence type="predicted"/>
<evidence type="ECO:0000313" key="2">
    <source>
        <dbReference type="EMBL" id="MDQ0998371.1"/>
    </source>
</evidence>
<dbReference type="InterPro" id="IPR018551">
    <property type="entry name" value="DUF2007"/>
</dbReference>
<evidence type="ECO:0000313" key="3">
    <source>
        <dbReference type="Proteomes" id="UP001237780"/>
    </source>
</evidence>
<feature type="domain" description="DUF2007" evidence="1">
    <location>
        <begin position="18"/>
        <end position="82"/>
    </location>
</feature>
<dbReference type="Proteomes" id="UP001237780">
    <property type="component" value="Unassembled WGS sequence"/>
</dbReference>
<organism evidence="2 3">
    <name type="scientific">Phyllobacterium ifriqiyense</name>
    <dbReference type="NCBI Taxonomy" id="314238"/>
    <lineage>
        <taxon>Bacteria</taxon>
        <taxon>Pseudomonadati</taxon>
        <taxon>Pseudomonadota</taxon>
        <taxon>Alphaproteobacteria</taxon>
        <taxon>Hyphomicrobiales</taxon>
        <taxon>Phyllobacteriaceae</taxon>
        <taxon>Phyllobacterium</taxon>
    </lineage>
</organism>
<name>A0ABU0SC93_9HYPH</name>
<gene>
    <name evidence="2" type="ORF">QFZ34_003553</name>
</gene>
<reference evidence="2 3" key="1">
    <citation type="submission" date="2023-07" db="EMBL/GenBank/DDBJ databases">
        <title>Comparative genomics of wheat-associated soil bacteria to identify genetic determinants of phenazine resistance.</title>
        <authorList>
            <person name="Mouncey N."/>
        </authorList>
    </citation>
    <scope>NUCLEOTIDE SEQUENCE [LARGE SCALE GENOMIC DNA]</scope>
    <source>
        <strain evidence="2 3">W4I11</strain>
    </source>
</reference>
<evidence type="ECO:0000259" key="1">
    <source>
        <dbReference type="Pfam" id="PF09413"/>
    </source>
</evidence>
<dbReference type="Pfam" id="PF09413">
    <property type="entry name" value="DUF2007"/>
    <property type="match status" value="1"/>
</dbReference>
<protein>
    <recommendedName>
        <fullName evidence="1">DUF2007 domain-containing protein</fullName>
    </recommendedName>
</protein>
<dbReference type="InterPro" id="IPR011322">
    <property type="entry name" value="N-reg_PII-like_a/b"/>
</dbReference>
<dbReference type="SUPFAM" id="SSF54913">
    <property type="entry name" value="GlnB-like"/>
    <property type="match status" value="1"/>
</dbReference>
<accession>A0ABU0SC93</accession>
<keyword evidence="3" id="KW-1185">Reference proteome</keyword>